<name>A0A1H6Z0F3_9ACTN</name>
<dbReference type="EMBL" id="FNYV01000004">
    <property type="protein sequence ID" value="SEJ44857.1"/>
    <property type="molecule type" value="Genomic_DNA"/>
</dbReference>
<accession>A0A1H6Z0F3</accession>
<evidence type="ECO:0000313" key="3">
    <source>
        <dbReference type="Proteomes" id="UP000198707"/>
    </source>
</evidence>
<feature type="compositionally biased region" description="Low complexity" evidence="1">
    <location>
        <begin position="289"/>
        <end position="302"/>
    </location>
</feature>
<dbReference type="AlphaFoldDB" id="A0A1H6Z0F3"/>
<protein>
    <submittedName>
        <fullName evidence="2">Uncharacterized protein</fullName>
    </submittedName>
</protein>
<feature type="region of interest" description="Disordered" evidence="1">
    <location>
        <begin position="1"/>
        <end position="56"/>
    </location>
</feature>
<dbReference type="Proteomes" id="UP000198707">
    <property type="component" value="Unassembled WGS sequence"/>
</dbReference>
<reference evidence="3" key="1">
    <citation type="submission" date="2016-10" db="EMBL/GenBank/DDBJ databases">
        <authorList>
            <person name="Varghese N."/>
            <person name="Submissions S."/>
        </authorList>
    </citation>
    <scope>NUCLEOTIDE SEQUENCE [LARGE SCALE GENOMIC DNA]</scope>
    <source>
        <strain evidence="3">CGMCC 4.7038</strain>
    </source>
</reference>
<evidence type="ECO:0000256" key="1">
    <source>
        <dbReference type="SAM" id="MobiDB-lite"/>
    </source>
</evidence>
<evidence type="ECO:0000313" key="2">
    <source>
        <dbReference type="EMBL" id="SEJ44857.1"/>
    </source>
</evidence>
<organism evidence="2 3">
    <name type="scientific">Micromonospora phaseoli</name>
    <dbReference type="NCBI Taxonomy" id="1144548"/>
    <lineage>
        <taxon>Bacteria</taxon>
        <taxon>Bacillati</taxon>
        <taxon>Actinomycetota</taxon>
        <taxon>Actinomycetes</taxon>
        <taxon>Micromonosporales</taxon>
        <taxon>Micromonosporaceae</taxon>
        <taxon>Micromonospora</taxon>
    </lineage>
</organism>
<proteinExistence type="predicted"/>
<feature type="compositionally biased region" description="Low complexity" evidence="1">
    <location>
        <begin position="258"/>
        <end position="273"/>
    </location>
</feature>
<feature type="compositionally biased region" description="Gly residues" evidence="1">
    <location>
        <begin position="89"/>
        <end position="125"/>
    </location>
</feature>
<feature type="region of interest" description="Disordered" evidence="1">
    <location>
        <begin position="71"/>
        <end position="486"/>
    </location>
</feature>
<feature type="compositionally biased region" description="Low complexity" evidence="1">
    <location>
        <begin position="76"/>
        <end position="88"/>
    </location>
</feature>
<keyword evidence="3" id="KW-1185">Reference proteome</keyword>
<feature type="compositionally biased region" description="Low complexity" evidence="1">
    <location>
        <begin position="8"/>
        <end position="32"/>
    </location>
</feature>
<gene>
    <name evidence="2" type="ORF">SAMN05443287_104454</name>
</gene>
<feature type="compositionally biased region" description="Basic and acidic residues" evidence="1">
    <location>
        <begin position="469"/>
        <end position="486"/>
    </location>
</feature>
<feature type="compositionally biased region" description="Basic and acidic residues" evidence="1">
    <location>
        <begin position="409"/>
        <end position="427"/>
    </location>
</feature>
<sequence>MPRRRPRSWLAGRLRSAARAADRFAGALDTSPTPTPDPPLAGVGSDRRPGQPPEHWLQVVAAHAPGLLRDLTVDLPSAPAAPDWPDSGGPDGGEANGGGTDGGGTGGGGTGGGGPDRGRPGGRSGAGDHPGSRHTPRSPAGAADPAEDRAGTPAATSFALLQPTQHPLSGHRMPGDTWSEAAQRDGAGVPRPGSGTAGAAMPEQTSHRPTRLGGRPPQLATRGPAGEAETADAGDRLPPTGFGTVAPVDARSGPTNTSARSARSPARAHLSLAPQPRPADPDTTKPRSGAAGPGLPATGASPHPGAGPHSAAGPRPDGSARLDAGQLRPARESAHRPATTGSPQGNPVARHVGDHHLRAGDAAPGRGGGSGSPFPARGQLPPGDGLWPGSGPTAGDGRWTRSGPPARLPARDGRRPDDSPPTDDSRRAGTGRPSWPELETQTSHGGRGHPDPWPPLPDDRALWSPPDPGRPDAERLRRLDSEQAGG</sequence>
<dbReference type="STRING" id="1144548.SAMN05443287_104454"/>